<dbReference type="Proteomes" id="UP000494170">
    <property type="component" value="Unassembled WGS sequence"/>
</dbReference>
<name>A0A6P2GU69_BURL3</name>
<dbReference type="EMBL" id="CABVPY010000001">
    <property type="protein sequence ID" value="VWB06867.1"/>
    <property type="molecule type" value="Genomic_DNA"/>
</dbReference>
<evidence type="ECO:0000313" key="1">
    <source>
        <dbReference type="EMBL" id="VWB06867.1"/>
    </source>
</evidence>
<proteinExistence type="predicted"/>
<sequence>MTEMKKPPGGGQLACMIWLRVGLYCQHRVGLGDLFEEDLTYGKTPFWLIYKHYERL</sequence>
<organism evidence="1 2">
    <name type="scientific">Burkholderia lata (strain ATCC 17760 / DSM 23089 / LMG 22485 / NCIMB 9086 / R18194 / 383)</name>
    <dbReference type="NCBI Taxonomy" id="482957"/>
    <lineage>
        <taxon>Bacteria</taxon>
        <taxon>Pseudomonadati</taxon>
        <taxon>Pseudomonadota</taxon>
        <taxon>Betaproteobacteria</taxon>
        <taxon>Burkholderiales</taxon>
        <taxon>Burkholderiaceae</taxon>
        <taxon>Burkholderia</taxon>
        <taxon>Burkholderia cepacia complex</taxon>
    </lineage>
</organism>
<gene>
    <name evidence="1" type="ORF">BLA6863_00138</name>
</gene>
<reference evidence="1 2" key="1">
    <citation type="submission" date="2019-09" db="EMBL/GenBank/DDBJ databases">
        <authorList>
            <person name="Depoorter E."/>
        </authorList>
    </citation>
    <scope>NUCLEOTIDE SEQUENCE [LARGE SCALE GENOMIC DNA]</scope>
    <source>
        <strain evidence="1">LMG 6863</strain>
    </source>
</reference>
<evidence type="ECO:0000313" key="2">
    <source>
        <dbReference type="Proteomes" id="UP000494170"/>
    </source>
</evidence>
<accession>A0A6P2GU69</accession>
<dbReference type="AlphaFoldDB" id="A0A6P2GU69"/>
<protein>
    <submittedName>
        <fullName evidence="1">Uncharacterized protein</fullName>
    </submittedName>
</protein>